<evidence type="ECO:0000313" key="1">
    <source>
        <dbReference type="EMBL" id="MBK0380786.1"/>
    </source>
</evidence>
<dbReference type="AlphaFoldDB" id="A0A934PX95"/>
<accession>A0A934PX95</accession>
<keyword evidence="2" id="KW-1185">Reference proteome</keyword>
<proteinExistence type="predicted"/>
<organism evidence="1 2">
    <name type="scientific">Mucilaginibacter segetis</name>
    <dbReference type="NCBI Taxonomy" id="2793071"/>
    <lineage>
        <taxon>Bacteria</taxon>
        <taxon>Pseudomonadati</taxon>
        <taxon>Bacteroidota</taxon>
        <taxon>Sphingobacteriia</taxon>
        <taxon>Sphingobacteriales</taxon>
        <taxon>Sphingobacteriaceae</taxon>
        <taxon>Mucilaginibacter</taxon>
    </lineage>
</organism>
<dbReference type="Proteomes" id="UP000613193">
    <property type="component" value="Unassembled WGS sequence"/>
</dbReference>
<dbReference type="RefSeq" id="WP_200067323.1">
    <property type="nucleotide sequence ID" value="NZ_JAEHFW010000003.1"/>
</dbReference>
<evidence type="ECO:0000313" key="2">
    <source>
        <dbReference type="Proteomes" id="UP000613193"/>
    </source>
</evidence>
<sequence>MNDFNSCLIAHNGMPDLLIGDDFWLKLVRPINETAMKINDDFNSCLIAHNGMPDLLIGDDFWIKSIRFFYSPPHKWDGNEIISLLLILLKFVAKNNDTIYKLIMVGKN</sequence>
<reference evidence="1" key="1">
    <citation type="submission" date="2020-12" db="EMBL/GenBank/DDBJ databases">
        <title>Bacterial novel species Mucilaginibacter sp. SD-g isolated from soil.</title>
        <authorList>
            <person name="Jung H.-Y."/>
        </authorList>
    </citation>
    <scope>NUCLEOTIDE SEQUENCE</scope>
    <source>
        <strain evidence="1">SD-g</strain>
    </source>
</reference>
<name>A0A934PX95_9SPHI</name>
<comment type="caution">
    <text evidence="1">The sequence shown here is derived from an EMBL/GenBank/DDBJ whole genome shotgun (WGS) entry which is preliminary data.</text>
</comment>
<protein>
    <submittedName>
        <fullName evidence="1">Uncharacterized protein</fullName>
    </submittedName>
</protein>
<dbReference type="EMBL" id="JAEHFW010000003">
    <property type="protein sequence ID" value="MBK0380786.1"/>
    <property type="molecule type" value="Genomic_DNA"/>
</dbReference>
<gene>
    <name evidence="1" type="ORF">I5M19_15790</name>
</gene>